<dbReference type="CDD" id="cd02440">
    <property type="entry name" value="AdoMet_MTases"/>
    <property type="match status" value="1"/>
</dbReference>
<keyword evidence="2" id="KW-0489">Methyltransferase</keyword>
<dbReference type="Pfam" id="PF13649">
    <property type="entry name" value="Methyltransf_25"/>
    <property type="match status" value="1"/>
</dbReference>
<dbReference type="Gene3D" id="3.40.50.150">
    <property type="entry name" value="Vaccinia Virus protein VP39"/>
    <property type="match status" value="1"/>
</dbReference>
<accession>A0A0J9E5I8</accession>
<keyword evidence="2" id="KW-0808">Transferase</keyword>
<name>A0A0J9E5I8_9RHOB</name>
<reference evidence="2 3" key="1">
    <citation type="submission" date="2015-06" db="EMBL/GenBank/DDBJ databases">
        <title>Draft genome sequence of an Alphaproteobacteria species associated to the Mediterranean sponge Oscarella lobularis.</title>
        <authorList>
            <person name="Jourda C."/>
            <person name="Santini S."/>
            <person name="Claverie J.-M."/>
        </authorList>
    </citation>
    <scope>NUCLEOTIDE SEQUENCE [LARGE SCALE GENOMIC DNA]</scope>
    <source>
        <strain evidence="2">IGS</strain>
    </source>
</reference>
<organism evidence="2 3">
    <name type="scientific">Candidatus Rhodobacter oscarellae</name>
    <dbReference type="NCBI Taxonomy" id="1675527"/>
    <lineage>
        <taxon>Bacteria</taxon>
        <taxon>Pseudomonadati</taxon>
        <taxon>Pseudomonadota</taxon>
        <taxon>Alphaproteobacteria</taxon>
        <taxon>Rhodobacterales</taxon>
        <taxon>Rhodobacter group</taxon>
        <taxon>Rhodobacter</taxon>
    </lineage>
</organism>
<dbReference type="OrthoDB" id="9804312at2"/>
<feature type="domain" description="Methyltransferase" evidence="1">
    <location>
        <begin position="44"/>
        <end position="136"/>
    </location>
</feature>
<gene>
    <name evidence="2" type="ORF">AIOL_003000</name>
</gene>
<dbReference type="Proteomes" id="UP000037178">
    <property type="component" value="Unassembled WGS sequence"/>
</dbReference>
<comment type="caution">
    <text evidence="2">The sequence shown here is derived from an EMBL/GenBank/DDBJ whole genome shotgun (WGS) entry which is preliminary data.</text>
</comment>
<keyword evidence="3" id="KW-1185">Reference proteome</keyword>
<dbReference type="EMBL" id="LFTY01000002">
    <property type="protein sequence ID" value="KMW58030.1"/>
    <property type="molecule type" value="Genomic_DNA"/>
</dbReference>
<dbReference type="SUPFAM" id="SSF53335">
    <property type="entry name" value="S-adenosyl-L-methionine-dependent methyltransferases"/>
    <property type="match status" value="1"/>
</dbReference>
<protein>
    <submittedName>
        <fullName evidence="2">Methyltransferase SCO0408</fullName>
    </submittedName>
</protein>
<dbReference type="AlphaFoldDB" id="A0A0J9E5I8"/>
<evidence type="ECO:0000313" key="3">
    <source>
        <dbReference type="Proteomes" id="UP000037178"/>
    </source>
</evidence>
<dbReference type="GO" id="GO:0008168">
    <property type="term" value="F:methyltransferase activity"/>
    <property type="evidence" value="ECO:0007669"/>
    <property type="project" value="UniProtKB-KW"/>
</dbReference>
<dbReference type="PATRIC" id="fig|1675527.3.peg.3140"/>
<proteinExistence type="predicted"/>
<evidence type="ECO:0000313" key="2">
    <source>
        <dbReference type="EMBL" id="KMW58030.1"/>
    </source>
</evidence>
<dbReference type="RefSeq" id="WP_049643685.1">
    <property type="nucleotide sequence ID" value="NZ_LFTY01000002.1"/>
</dbReference>
<dbReference type="STRING" id="1675527.AIOL_003000"/>
<evidence type="ECO:0000259" key="1">
    <source>
        <dbReference type="Pfam" id="PF13649"/>
    </source>
</evidence>
<dbReference type="InterPro" id="IPR029063">
    <property type="entry name" value="SAM-dependent_MTases_sf"/>
</dbReference>
<dbReference type="GO" id="GO:0032259">
    <property type="term" value="P:methylation"/>
    <property type="evidence" value="ECO:0007669"/>
    <property type="project" value="UniProtKB-KW"/>
</dbReference>
<sequence>MQDDGYFGEAVAARYDQNHAGVDPLVLARSVDVLFDLAAGAPALEFAIGTGRVALPLAAKGCAVSGIELSAAMLAELRKKETGTPLNVTLGDMTTARVPGQFGLVYLVYNTIDNLCTQAAQVACFGNAAAHLAPGGRFLIETLVPPLQKIPFGEDKLVTDASDDHICIDAFDVVTQSYSSRHVWMQGQGARVSQIPFRYAWPAELDLMAQMAGMVLEHRWADWARAPFTAQSESHISVWRKA</sequence>
<dbReference type="InterPro" id="IPR041698">
    <property type="entry name" value="Methyltransf_25"/>
</dbReference>